<evidence type="ECO:0000313" key="5">
    <source>
        <dbReference type="Proteomes" id="UP000595847"/>
    </source>
</evidence>
<keyword evidence="2" id="KW-0732">Signal</keyword>
<dbReference type="Proteomes" id="UP000595847">
    <property type="component" value="Chromosome"/>
</dbReference>
<evidence type="ECO:0000256" key="1">
    <source>
        <dbReference type="SAM" id="MobiDB-lite"/>
    </source>
</evidence>
<name>A0A7T5JPE4_9BACL</name>
<sequence>MKQINAKRFTALLATAAISTAALLPAQTAGAAGVFTDMNEAGAYQAAVQALVAQQVLAGYGADQIKPQQTEGRLPGAGHHVSGSAGRRLGRGGRRVGHLRINGEQQRVSPREGLFFLCFRRGFCYCREDVLIDSVDQQHGQRLEWWNHGFEAWLSYH</sequence>
<proteinExistence type="predicted"/>
<evidence type="ECO:0000256" key="2">
    <source>
        <dbReference type="SAM" id="SignalP"/>
    </source>
</evidence>
<evidence type="ECO:0000313" key="3">
    <source>
        <dbReference type="EMBL" id="QQE75388.1"/>
    </source>
</evidence>
<gene>
    <name evidence="3" type="ORF">JD108_05570</name>
    <name evidence="4" type="ORF">KDJ56_05250</name>
</gene>
<reference evidence="4" key="2">
    <citation type="submission" date="2021-04" db="EMBL/GenBank/DDBJ databases">
        <title>Brevibacillus composti FJAT-54423, complete genome.</title>
        <authorList>
            <person name="Tang R."/>
        </authorList>
    </citation>
    <scope>NUCLEOTIDE SEQUENCE</scope>
    <source>
        <strain evidence="4">FJAT-54424</strain>
    </source>
</reference>
<dbReference type="Proteomes" id="UP000677234">
    <property type="component" value="Chromosome"/>
</dbReference>
<dbReference type="EMBL" id="CP066308">
    <property type="protein sequence ID" value="QQE75388.1"/>
    <property type="molecule type" value="Genomic_DNA"/>
</dbReference>
<keyword evidence="6" id="KW-1185">Reference proteome</keyword>
<feature type="chain" id="PRO_5032763753" evidence="2">
    <location>
        <begin position="32"/>
        <end position="157"/>
    </location>
</feature>
<feature type="signal peptide" evidence="2">
    <location>
        <begin position="1"/>
        <end position="31"/>
    </location>
</feature>
<evidence type="ECO:0000313" key="6">
    <source>
        <dbReference type="Proteomes" id="UP000677234"/>
    </source>
</evidence>
<evidence type="ECO:0000313" key="4">
    <source>
        <dbReference type="EMBL" id="QUO42414.1"/>
    </source>
</evidence>
<dbReference type="EMBL" id="CP073708">
    <property type="protein sequence ID" value="QUO42414.1"/>
    <property type="molecule type" value="Genomic_DNA"/>
</dbReference>
<dbReference type="AlphaFoldDB" id="A0A7T5JPE4"/>
<feature type="region of interest" description="Disordered" evidence="1">
    <location>
        <begin position="68"/>
        <end position="92"/>
    </location>
</feature>
<protein>
    <submittedName>
        <fullName evidence="3">Uncharacterized protein</fullName>
    </submittedName>
</protein>
<reference evidence="3 5" key="1">
    <citation type="submission" date="2020-12" db="EMBL/GenBank/DDBJ databases">
        <title>strain FJAT-54423T represents a novel species of the genus Brevibacillus.</title>
        <authorList>
            <person name="Tang R."/>
        </authorList>
    </citation>
    <scope>NUCLEOTIDE SEQUENCE [LARGE SCALE GENOMIC DNA]</scope>
    <source>
        <strain evidence="3 5">FJAT-54423</strain>
    </source>
</reference>
<dbReference type="RefSeq" id="WP_198828917.1">
    <property type="nucleotide sequence ID" value="NZ_CP066308.1"/>
</dbReference>
<accession>A0A7T5JPE4</accession>
<dbReference type="KEGG" id="bcop:JD108_05570"/>
<organism evidence="3 5">
    <name type="scientific">Brevibacillus composti</name>
    <dbReference type="NCBI Taxonomy" id="2796470"/>
    <lineage>
        <taxon>Bacteria</taxon>
        <taxon>Bacillati</taxon>
        <taxon>Bacillota</taxon>
        <taxon>Bacilli</taxon>
        <taxon>Bacillales</taxon>
        <taxon>Paenibacillaceae</taxon>
        <taxon>Brevibacillus</taxon>
    </lineage>
</organism>